<dbReference type="InterPro" id="IPR038765">
    <property type="entry name" value="Papain-like_cys_pep_sf"/>
</dbReference>
<gene>
    <name evidence="6" type="primary">20211040</name>
    <name evidence="5" type="ORF">HELRODRAFT_188820</name>
</gene>
<dbReference type="eggNOG" id="KOG1864">
    <property type="taxonomic scope" value="Eukaryota"/>
</dbReference>
<dbReference type="PROSITE" id="PS00973">
    <property type="entry name" value="USP_2"/>
    <property type="match status" value="1"/>
</dbReference>
<feature type="compositionally biased region" description="Low complexity" evidence="3">
    <location>
        <begin position="551"/>
        <end position="572"/>
    </location>
</feature>
<feature type="region of interest" description="Disordered" evidence="3">
    <location>
        <begin position="1382"/>
        <end position="1427"/>
    </location>
</feature>
<sequence length="1602" mass="179697">MGCHIFVRPPPSFIVETSDCKKLHFRSEVCHVINHLLHINTGECHVAAILLVTLVEHVMFVKGLTEKLQDFFFEEIGADIFDKARQCSLDIPAGFPDLFTEDIDQMHDFLEKKWQLHSHVYRKLQIYQQHTSEGEQVNLSNDIQNMDSELQNQTDFSRPSLAIDINNNSSALFNLRTSHLERPVLVEDLSYIGKFRRVETRQVTLETDKGNLNRTTPVIGLLNLNNTCYVNCIIQALFNCVRFRKEILSKTFNPTFQKVSRALQQAFIHLKFLPTSQGNVYNPSDAYSLLIPKDFSHDFQHDCSEFLTSLFDRLHSEAQPNANDSTMFAATTTLALTTATTTTTVVVATTTTTTTSVVAAAISEIRAENVSSTVSSSSVAPATTCIKLTSPPFNVATFKNVLAHKMVPSLTYRSLHLPDRTTLPATTAATTTTTTALQSSLERVRQTELSDMEVGGSRTIANLNPSLQDLLVPDGTECAILEKLVDTYTTELVTNICNTFQDSIENGRTSPTFVNMQSMFDESLRQSRHVQSSQPPEQMLAPSHTNLLQCSTSPTAATSTTTAPTPAPTFKTPAPLAIVRPLLSSADGLSQQTYQTISPPKAATFETTSGSPDTNLAELQLDIASSSSSTQKMLPPLESFIDSMGTKSAEAIQQPCINRRPSSLPLKKAYTKNTYNKSEPVVPSSSSSSSLLSDTRITTDETTAHEPTTTTSSIPTIQVTADTPPSTQPQLDQFDSINSEETRTYDLDDMIRHYIQPEVLNGSNRYHCQNCTQLRDAEKSCSFMKAPRYLIIHLCRFHYKLNFGNVKILAKVNYPRYIELLCQSRASPDSSVLAGDRSAGQDARNVAEERPATSPQRRTKRDKSRSQERKGVESGRKKVLTKTDTDRDGDDDDDDVSSNKKKKEADEETIGGGGKTEEMKKEEEKKKRKKREDEEEEEEEKKKEEEKEEKEKEEEKVEEEKEEEKKEEKKEEEEEKKKKEEKKKEEEKEEKEKEKKEEEKEEEVKEEERETQSLDGFKWEDIQVVETGQKPGVNEKDDNIKMKMIEDVPITEEEAADASTHGCENVNIKSLAELGERDRRDDNKMETMEQNKKYKLESVVVHIGSSIESGHYYSFISRQPKSFQTQQLKPLHYQNTRSSMPPPPPPPQHSPSSLKPQQILPVLNILSPSPPPLPTKTPAASVCSRVQEKALHHRPSPPSILSPLKNSPPPPPPLQRQQQQTSSTSSSLPTSSTSLSFSSHPYYDVTGGEREETPMASEFSEGIDENLNLQLPGDFLLDVCGDETVSTGFNLSGRLETIEKKSDDEKGWEKVEGREKEGERVIVVFQDEDNNIKMDTDDINTNINLVGIDDNNNNNNINTNVVDNENMNLDDIDMILSIADNNNTNASVDDADNNIDKKSDDDNKMNTDDNEDSGSCTIQYSSSESLDSPLTARSLEYNKLMTSIYNEKNKKASGKKSTIGTCSKGGDDIYVNVDSEISRITHTDEDDGIIKSNKSNLDDKDVWYKMDDDRVYQVTFEEVCSLPEPETPYLLIYRLADDDDDNNNNNNKNNNESRGNDNRLGANIEVKSFNDELEKVMRNKTNKAKLKTKYNLVVEMGANSTI</sequence>
<dbReference type="PROSITE" id="PS50235">
    <property type="entry name" value="USP_3"/>
    <property type="match status" value="1"/>
</dbReference>
<protein>
    <recommendedName>
        <fullName evidence="2">ubiquitinyl hydrolase 1</fullName>
        <ecNumber evidence="2">3.4.19.12</ecNumber>
    </recommendedName>
</protein>
<feature type="compositionally biased region" description="Low complexity" evidence="3">
    <location>
        <begin position="1150"/>
        <end position="1167"/>
    </location>
</feature>
<dbReference type="PANTHER" id="PTHR21646">
    <property type="entry name" value="UBIQUITIN CARBOXYL-TERMINAL HYDROLASE"/>
    <property type="match status" value="1"/>
</dbReference>
<feature type="compositionally biased region" description="Basic and acidic residues" evidence="3">
    <location>
        <begin position="1394"/>
        <end position="1407"/>
    </location>
</feature>
<dbReference type="InterPro" id="IPR018200">
    <property type="entry name" value="USP_CS"/>
</dbReference>
<dbReference type="InterPro" id="IPR001394">
    <property type="entry name" value="Peptidase_C19_UCH"/>
</dbReference>
<dbReference type="GeneID" id="20211040"/>
<dbReference type="CTD" id="20211040"/>
<evidence type="ECO:0000256" key="3">
    <source>
        <dbReference type="SAM" id="MobiDB-lite"/>
    </source>
</evidence>
<reference evidence="6" key="3">
    <citation type="submission" date="2015-06" db="UniProtKB">
        <authorList>
            <consortium name="EnsemblMetazoa"/>
        </authorList>
    </citation>
    <scope>IDENTIFICATION</scope>
</reference>
<organism evidence="6 7">
    <name type="scientific">Helobdella robusta</name>
    <name type="common">Californian leech</name>
    <dbReference type="NCBI Taxonomy" id="6412"/>
    <lineage>
        <taxon>Eukaryota</taxon>
        <taxon>Metazoa</taxon>
        <taxon>Spiralia</taxon>
        <taxon>Lophotrochozoa</taxon>
        <taxon>Annelida</taxon>
        <taxon>Clitellata</taxon>
        <taxon>Hirudinea</taxon>
        <taxon>Rhynchobdellida</taxon>
        <taxon>Glossiphoniidae</taxon>
        <taxon>Helobdella</taxon>
    </lineage>
</organism>
<feature type="region of interest" description="Disordered" evidence="3">
    <location>
        <begin position="590"/>
        <end position="609"/>
    </location>
</feature>
<feature type="region of interest" description="Disordered" evidence="3">
    <location>
        <begin position="1121"/>
        <end position="1255"/>
    </location>
</feature>
<evidence type="ECO:0000256" key="1">
    <source>
        <dbReference type="ARBA" id="ARBA00000707"/>
    </source>
</evidence>
<dbReference type="EMBL" id="AMQM01000992">
    <property type="status" value="NOT_ANNOTATED_CDS"/>
    <property type="molecule type" value="Genomic_DNA"/>
</dbReference>
<feature type="region of interest" description="Disordered" evidence="3">
    <location>
        <begin position="549"/>
        <end position="572"/>
    </location>
</feature>
<dbReference type="GO" id="GO:0004843">
    <property type="term" value="F:cysteine-type deubiquitinase activity"/>
    <property type="evidence" value="ECO:0007669"/>
    <property type="project" value="UniProtKB-EC"/>
</dbReference>
<dbReference type="EnsemblMetazoa" id="HelroT188820">
    <property type="protein sequence ID" value="HelroP188820"/>
    <property type="gene ID" value="HelroG188820"/>
</dbReference>
<dbReference type="HOGENOM" id="CLU_244248_0_0_1"/>
<feature type="compositionally biased region" description="Polar residues" evidence="3">
    <location>
        <begin position="718"/>
        <end position="732"/>
    </location>
</feature>
<feature type="domain" description="USP" evidence="4">
    <location>
        <begin position="219"/>
        <end position="1159"/>
    </location>
</feature>
<dbReference type="InterPro" id="IPR028889">
    <property type="entry name" value="USP"/>
</dbReference>
<feature type="region of interest" description="Disordered" evidence="3">
    <location>
        <begin position="829"/>
        <end position="1040"/>
    </location>
</feature>
<accession>T1FQE3</accession>
<evidence type="ECO:0000313" key="7">
    <source>
        <dbReference type="Proteomes" id="UP000015101"/>
    </source>
</evidence>
<evidence type="ECO:0000256" key="2">
    <source>
        <dbReference type="ARBA" id="ARBA00012759"/>
    </source>
</evidence>
<evidence type="ECO:0000313" key="6">
    <source>
        <dbReference type="EnsemblMetazoa" id="HelroP188820"/>
    </source>
</evidence>
<dbReference type="OrthoDB" id="2420415at2759"/>
<dbReference type="GO" id="GO:0016579">
    <property type="term" value="P:protein deubiquitination"/>
    <property type="evidence" value="ECO:0007669"/>
    <property type="project" value="InterPro"/>
</dbReference>
<reference evidence="7" key="1">
    <citation type="submission" date="2012-12" db="EMBL/GenBank/DDBJ databases">
        <authorList>
            <person name="Hellsten U."/>
            <person name="Grimwood J."/>
            <person name="Chapman J.A."/>
            <person name="Shapiro H."/>
            <person name="Aerts A."/>
            <person name="Otillar R.P."/>
            <person name="Terry A.Y."/>
            <person name="Boore J.L."/>
            <person name="Simakov O."/>
            <person name="Marletaz F."/>
            <person name="Cho S.-J."/>
            <person name="Edsinger-Gonzales E."/>
            <person name="Havlak P."/>
            <person name="Kuo D.-H."/>
            <person name="Larsson T."/>
            <person name="Lv J."/>
            <person name="Arendt D."/>
            <person name="Savage R."/>
            <person name="Osoegawa K."/>
            <person name="de Jong P."/>
            <person name="Lindberg D.R."/>
            <person name="Seaver E.C."/>
            <person name="Weisblat D.A."/>
            <person name="Putnam N.H."/>
            <person name="Grigoriev I.V."/>
            <person name="Rokhsar D.S."/>
        </authorList>
    </citation>
    <scope>NUCLEOTIDE SEQUENCE</scope>
</reference>
<feature type="compositionally biased region" description="Basic and acidic residues" evidence="3">
    <location>
        <begin position="864"/>
        <end position="886"/>
    </location>
</feature>
<dbReference type="EMBL" id="KB096742">
    <property type="protein sequence ID" value="ESO02707.1"/>
    <property type="molecule type" value="Genomic_DNA"/>
</dbReference>
<feature type="compositionally biased region" description="Polar residues" evidence="3">
    <location>
        <begin position="1121"/>
        <end position="1137"/>
    </location>
</feature>
<dbReference type="KEGG" id="hro:HELRODRAFT_188820"/>
<feature type="region of interest" description="Disordered" evidence="3">
    <location>
        <begin position="675"/>
        <end position="732"/>
    </location>
</feature>
<feature type="compositionally biased region" description="Low complexity" evidence="3">
    <location>
        <begin position="1215"/>
        <end position="1241"/>
    </location>
</feature>
<keyword evidence="7" id="KW-1185">Reference proteome</keyword>
<feature type="compositionally biased region" description="Low complexity" evidence="3">
    <location>
        <begin position="1543"/>
        <end position="1553"/>
    </location>
</feature>
<dbReference type="RefSeq" id="XP_009020115.1">
    <property type="nucleotide sequence ID" value="XM_009021867.1"/>
</dbReference>
<feature type="compositionally biased region" description="Low complexity" evidence="3">
    <location>
        <begin position="705"/>
        <end position="717"/>
    </location>
</feature>
<dbReference type="EC" id="3.4.19.12" evidence="2"/>
<feature type="compositionally biased region" description="Basic and acidic residues" evidence="3">
    <location>
        <begin position="915"/>
        <end position="925"/>
    </location>
</feature>
<feature type="compositionally biased region" description="Pro residues" evidence="3">
    <location>
        <begin position="1140"/>
        <end position="1149"/>
    </location>
</feature>
<dbReference type="STRING" id="6412.T1FQE3"/>
<comment type="catalytic activity">
    <reaction evidence="1">
        <text>Thiol-dependent hydrolysis of ester, thioester, amide, peptide and isopeptide bonds formed by the C-terminal Gly of ubiquitin (a 76-residue protein attached to proteins as an intracellular targeting signal).</text>
        <dbReference type="EC" id="3.4.19.12"/>
    </reaction>
</comment>
<dbReference type="CDD" id="cd02257">
    <property type="entry name" value="Peptidase_C19"/>
    <property type="match status" value="2"/>
</dbReference>
<dbReference type="Pfam" id="PF00443">
    <property type="entry name" value="UCH"/>
    <property type="match status" value="1"/>
</dbReference>
<feature type="compositionally biased region" description="Pro residues" evidence="3">
    <location>
        <begin position="1196"/>
        <end position="1214"/>
    </location>
</feature>
<dbReference type="SUPFAM" id="SSF54001">
    <property type="entry name" value="Cysteine proteinases"/>
    <property type="match status" value="1"/>
</dbReference>
<feature type="compositionally biased region" description="Basic and acidic residues" evidence="3">
    <location>
        <begin position="940"/>
        <end position="1021"/>
    </location>
</feature>
<proteinExistence type="predicted"/>
<reference evidence="5 7" key="2">
    <citation type="journal article" date="2013" name="Nature">
        <title>Insights into bilaterian evolution from three spiralian genomes.</title>
        <authorList>
            <person name="Simakov O."/>
            <person name="Marletaz F."/>
            <person name="Cho S.J."/>
            <person name="Edsinger-Gonzales E."/>
            <person name="Havlak P."/>
            <person name="Hellsten U."/>
            <person name="Kuo D.H."/>
            <person name="Larsson T."/>
            <person name="Lv J."/>
            <person name="Arendt D."/>
            <person name="Savage R."/>
            <person name="Osoegawa K."/>
            <person name="de Jong P."/>
            <person name="Grimwood J."/>
            <person name="Chapman J.A."/>
            <person name="Shapiro H."/>
            <person name="Aerts A."/>
            <person name="Otillar R.P."/>
            <person name="Terry A.Y."/>
            <person name="Boore J.L."/>
            <person name="Grigoriev I.V."/>
            <person name="Lindberg D.R."/>
            <person name="Seaver E.C."/>
            <person name="Weisblat D.A."/>
            <person name="Putnam N.H."/>
            <person name="Rokhsar D.S."/>
        </authorList>
    </citation>
    <scope>NUCLEOTIDE SEQUENCE</scope>
</reference>
<feature type="compositionally biased region" description="Polar residues" evidence="3">
    <location>
        <begin position="1413"/>
        <end position="1427"/>
    </location>
</feature>
<evidence type="ECO:0000259" key="4">
    <source>
        <dbReference type="PROSITE" id="PS50235"/>
    </source>
</evidence>
<dbReference type="Gene3D" id="3.90.70.10">
    <property type="entry name" value="Cysteine proteinases"/>
    <property type="match status" value="4"/>
</dbReference>
<dbReference type="Proteomes" id="UP000015101">
    <property type="component" value="Unassembled WGS sequence"/>
</dbReference>
<feature type="compositionally biased region" description="Acidic residues" evidence="3">
    <location>
        <begin position="887"/>
        <end position="896"/>
    </location>
</feature>
<evidence type="ECO:0000313" key="5">
    <source>
        <dbReference type="EMBL" id="ESO02707.1"/>
    </source>
</evidence>
<name>T1FQE3_HELRO</name>
<feature type="compositionally biased region" description="Low complexity" evidence="3">
    <location>
        <begin position="684"/>
        <end position="693"/>
    </location>
</feature>
<dbReference type="InterPro" id="IPR050185">
    <property type="entry name" value="Ub_carboxyl-term_hydrolase"/>
</dbReference>
<dbReference type="PANTHER" id="PTHR21646:SF46">
    <property type="entry name" value="UBIQUITIN CARBOXYL-TERMINAL HYDROLASE"/>
    <property type="match status" value="1"/>
</dbReference>
<dbReference type="InParanoid" id="T1FQE3"/>
<feature type="region of interest" description="Disordered" evidence="3">
    <location>
        <begin position="1537"/>
        <end position="1561"/>
    </location>
</feature>